<keyword evidence="8" id="KW-0694">RNA-binding</keyword>
<protein>
    <submittedName>
        <fullName evidence="9">Ribosomal RNA small subunit methyltransferase NEP1</fullName>
    </submittedName>
</protein>
<dbReference type="Pfam" id="PF03587">
    <property type="entry name" value="EMG1"/>
    <property type="match status" value="1"/>
</dbReference>
<evidence type="ECO:0000256" key="3">
    <source>
        <dbReference type="ARBA" id="ARBA00022552"/>
    </source>
</evidence>
<evidence type="ECO:0000256" key="5">
    <source>
        <dbReference type="ARBA" id="ARBA00022679"/>
    </source>
</evidence>
<evidence type="ECO:0000256" key="7">
    <source>
        <dbReference type="ARBA" id="ARBA00022730"/>
    </source>
</evidence>
<dbReference type="InterPro" id="IPR029028">
    <property type="entry name" value="Alpha/beta_knot_MTases"/>
</dbReference>
<reference evidence="9 10" key="1">
    <citation type="journal article" date="2020" name="Genome Biol. Evol.">
        <title>Comparative genomics of strictly vertically transmitted, feminizing microsporidia endosymbionts of amphipod crustaceans.</title>
        <authorList>
            <person name="Cormier A."/>
            <person name="Chebbi M.A."/>
            <person name="Giraud I."/>
            <person name="Wattier R."/>
            <person name="Teixeira M."/>
            <person name="Gilbert C."/>
            <person name="Rigaud T."/>
            <person name="Cordaux R."/>
        </authorList>
    </citation>
    <scope>NUCLEOTIDE SEQUENCE [LARGE SCALE GENOMIC DNA]</scope>
    <source>
        <strain evidence="9 10">Ou3-Ou53</strain>
    </source>
</reference>
<dbReference type="GO" id="GO:0019843">
    <property type="term" value="F:rRNA binding"/>
    <property type="evidence" value="ECO:0007669"/>
    <property type="project" value="UniProtKB-KW"/>
</dbReference>
<evidence type="ECO:0000256" key="2">
    <source>
        <dbReference type="ARBA" id="ARBA00022517"/>
    </source>
</evidence>
<keyword evidence="3" id="KW-0698">rRNA processing</keyword>
<dbReference type="Proteomes" id="UP000740883">
    <property type="component" value="Unassembled WGS sequence"/>
</dbReference>
<keyword evidence="10" id="KW-1185">Reference proteome</keyword>
<evidence type="ECO:0000256" key="8">
    <source>
        <dbReference type="ARBA" id="ARBA00022884"/>
    </source>
</evidence>
<comment type="caution">
    <text evidence="9">The sequence shown here is derived from an EMBL/GenBank/DDBJ whole genome shotgun (WGS) entry which is preliminary data.</text>
</comment>
<dbReference type="InterPro" id="IPR029026">
    <property type="entry name" value="tRNA_m1G_MTases_N"/>
</dbReference>
<keyword evidence="5" id="KW-0808">Transferase</keyword>
<evidence type="ECO:0000256" key="6">
    <source>
        <dbReference type="ARBA" id="ARBA00022691"/>
    </source>
</evidence>
<comment type="similarity">
    <text evidence="1">Belongs to the class IV-like SAM-binding methyltransferase superfamily. RNA methyltransferase NEP1 family.</text>
</comment>
<dbReference type="EMBL" id="SBJO01000295">
    <property type="protein sequence ID" value="KAF9761594.1"/>
    <property type="molecule type" value="Genomic_DNA"/>
</dbReference>
<gene>
    <name evidence="9" type="primary">Emg1</name>
    <name evidence="9" type="ORF">NGRA_2536</name>
</gene>
<evidence type="ECO:0000256" key="1">
    <source>
        <dbReference type="ARBA" id="ARBA00008115"/>
    </source>
</evidence>
<dbReference type="Gene3D" id="3.40.1280.10">
    <property type="match status" value="1"/>
</dbReference>
<evidence type="ECO:0000313" key="9">
    <source>
        <dbReference type="EMBL" id="KAF9761594.1"/>
    </source>
</evidence>
<dbReference type="GO" id="GO:0032040">
    <property type="term" value="C:small-subunit processome"/>
    <property type="evidence" value="ECO:0007669"/>
    <property type="project" value="TreeGrafter"/>
</dbReference>
<keyword evidence="6" id="KW-0949">S-adenosyl-L-methionine</keyword>
<proteinExistence type="inferred from homology"/>
<dbReference type="PANTHER" id="PTHR12636">
    <property type="entry name" value="NEP1/MRA1"/>
    <property type="match status" value="1"/>
</dbReference>
<dbReference type="SUPFAM" id="SSF75217">
    <property type="entry name" value="alpha/beta knot"/>
    <property type="match status" value="1"/>
</dbReference>
<dbReference type="GO" id="GO:0070475">
    <property type="term" value="P:rRNA base methylation"/>
    <property type="evidence" value="ECO:0007669"/>
    <property type="project" value="InterPro"/>
</dbReference>
<sequence length="171" mass="19484">MSAFLTVVIENCEILKRNSCFYKTYRALHIFFSSPMNKSENLKVILHTSSNVMIELDTLLEIPSDIEEYSETMEYLSKRMKLKASNGKVLAKVVKSKIGEILNPNTYRLGLSTEGKVLELNPNNNYTLFLNLADKDGHEVEYDIRVSNYELGVDATCGRVLSLFEEALEIF</sequence>
<keyword evidence="2" id="KW-0690">Ribosome biogenesis</keyword>
<evidence type="ECO:0000313" key="10">
    <source>
        <dbReference type="Proteomes" id="UP000740883"/>
    </source>
</evidence>
<accession>A0A9P6GWW1</accession>
<keyword evidence="7" id="KW-0699">rRNA-binding</keyword>
<evidence type="ECO:0000256" key="4">
    <source>
        <dbReference type="ARBA" id="ARBA00022603"/>
    </source>
</evidence>
<dbReference type="OrthoDB" id="269804at2759"/>
<dbReference type="PANTHER" id="PTHR12636:SF5">
    <property type="entry name" value="RIBOSOMAL RNA SMALL SUBUNIT METHYLTRANSFERASE NEP1"/>
    <property type="match status" value="1"/>
</dbReference>
<dbReference type="GO" id="GO:0070037">
    <property type="term" value="F:rRNA (pseudouridine) methyltransferase activity"/>
    <property type="evidence" value="ECO:0007669"/>
    <property type="project" value="InterPro"/>
</dbReference>
<dbReference type="InterPro" id="IPR005304">
    <property type="entry name" value="Rbsml_bgen_MeTrfase_EMG1/NEP1"/>
</dbReference>
<organism evidence="9 10">
    <name type="scientific">Nosema granulosis</name>
    <dbReference type="NCBI Taxonomy" id="83296"/>
    <lineage>
        <taxon>Eukaryota</taxon>
        <taxon>Fungi</taxon>
        <taxon>Fungi incertae sedis</taxon>
        <taxon>Microsporidia</taxon>
        <taxon>Nosematidae</taxon>
        <taxon>Nosema</taxon>
    </lineage>
</organism>
<name>A0A9P6GWW1_9MICR</name>
<keyword evidence="4 9" id="KW-0489">Methyltransferase</keyword>
<dbReference type="AlphaFoldDB" id="A0A9P6GWW1"/>